<feature type="transmembrane region" description="Helical" evidence="7">
    <location>
        <begin position="146"/>
        <end position="168"/>
    </location>
</feature>
<feature type="transmembrane region" description="Helical" evidence="7">
    <location>
        <begin position="51"/>
        <end position="69"/>
    </location>
</feature>
<dbReference type="PANTHER" id="PTHR44936">
    <property type="entry name" value="SENSOR PROTEIN CREC"/>
    <property type="match status" value="1"/>
</dbReference>
<name>A0A919VLE3_9CLOT</name>
<evidence type="ECO:0000256" key="2">
    <source>
        <dbReference type="ARBA" id="ARBA00012438"/>
    </source>
</evidence>
<evidence type="ECO:0000256" key="5">
    <source>
        <dbReference type="ARBA" id="ARBA00022777"/>
    </source>
</evidence>
<comment type="catalytic activity">
    <reaction evidence="1">
        <text>ATP + protein L-histidine = ADP + protein N-phospho-L-histidine.</text>
        <dbReference type="EC" id="2.7.13.3"/>
    </reaction>
</comment>
<dbReference type="Pfam" id="PF02518">
    <property type="entry name" value="HATPase_c"/>
    <property type="match status" value="1"/>
</dbReference>
<keyword evidence="5 9" id="KW-0418">Kinase</keyword>
<dbReference type="AlphaFoldDB" id="A0A919VLE3"/>
<dbReference type="SMART" id="SM00387">
    <property type="entry name" value="HATPase_c"/>
    <property type="match status" value="1"/>
</dbReference>
<feature type="transmembrane region" description="Helical" evidence="7">
    <location>
        <begin position="89"/>
        <end position="106"/>
    </location>
</feature>
<dbReference type="EMBL" id="BOPZ01000007">
    <property type="protein sequence ID" value="GIM28518.1"/>
    <property type="molecule type" value="Genomic_DNA"/>
</dbReference>
<dbReference type="PANTHER" id="PTHR44936:SF9">
    <property type="entry name" value="SENSOR PROTEIN CREC"/>
    <property type="match status" value="1"/>
</dbReference>
<evidence type="ECO:0000313" key="9">
    <source>
        <dbReference type="EMBL" id="GIM28518.1"/>
    </source>
</evidence>
<dbReference type="EC" id="2.7.13.3" evidence="2"/>
<keyword evidence="7" id="KW-0812">Transmembrane</keyword>
<accession>A0A919VLE3</accession>
<feature type="domain" description="Histidine kinase" evidence="8">
    <location>
        <begin position="317"/>
        <end position="421"/>
    </location>
</feature>
<evidence type="ECO:0000313" key="10">
    <source>
        <dbReference type="Proteomes" id="UP000679179"/>
    </source>
</evidence>
<evidence type="ECO:0000256" key="7">
    <source>
        <dbReference type="SAM" id="Phobius"/>
    </source>
</evidence>
<comment type="caution">
    <text evidence="9">The sequence shown here is derived from an EMBL/GenBank/DDBJ whole genome shotgun (WGS) entry which is preliminary data.</text>
</comment>
<keyword evidence="7" id="KW-0472">Membrane</keyword>
<dbReference type="InterPro" id="IPR005467">
    <property type="entry name" value="His_kinase_dom"/>
</dbReference>
<dbReference type="PROSITE" id="PS50109">
    <property type="entry name" value="HIS_KIN"/>
    <property type="match status" value="1"/>
</dbReference>
<gene>
    <name evidence="9" type="ORF">CPJCM30710_11840</name>
</gene>
<protein>
    <recommendedName>
        <fullName evidence="2">histidine kinase</fullName>
        <ecNumber evidence="2">2.7.13.3</ecNumber>
    </recommendedName>
</protein>
<dbReference type="InterPro" id="IPR003594">
    <property type="entry name" value="HATPase_dom"/>
</dbReference>
<dbReference type="Proteomes" id="UP000679179">
    <property type="component" value="Unassembled WGS sequence"/>
</dbReference>
<keyword evidence="4" id="KW-0808">Transferase</keyword>
<sequence length="426" mass="49054">MKENLLTLILMMITVPLAGELKFHPFNDTFRVSLGTPVFFFFLLWIRKIPLILFGFMVGILVVVFRILFDFIINSGTQLEYDFILHSPTFFYYLTYASFFSLIKVNKLHDRPLLVGITSVFTEIISSLTELSIRHFFLEETITLSFLGQIIIIAVIRSFFVLGFFNIFKLHEAKLTAKHQEKQNRHMLSLISNLYEESIQLKKTLQYAEDITRDCYNLYRNLQSSDCYIKKEDLSGKLLSIAGQIHEIKKDNQRIYAGLTKMISNENSTDYMNIAEIGDIIVQTNQKYAQSLNKHIQITLNIEDFPSKFHVYTTLSLINNLVSNSVESIENIGLIKISIYKINEWIHFNVTDNGVGVPEKKRELIFKPGYTTKYDVSGKPSTGMGLPYVKEIVSNLKGEISIQYTPETNETTFIIKLPINILVKKG</sequence>
<keyword evidence="7" id="KW-1133">Transmembrane helix</keyword>
<reference evidence="9" key="1">
    <citation type="submission" date="2021-03" db="EMBL/GenBank/DDBJ databases">
        <title>Taxonomic study of Clostridium polyendosporum from meadow-gley soil under rice.</title>
        <authorList>
            <person name="Kobayashi H."/>
            <person name="Tanizawa Y."/>
            <person name="Yagura M."/>
        </authorList>
    </citation>
    <scope>NUCLEOTIDE SEQUENCE</scope>
    <source>
        <strain evidence="9">JCM 30710</strain>
    </source>
</reference>
<evidence type="ECO:0000259" key="8">
    <source>
        <dbReference type="PROSITE" id="PS50109"/>
    </source>
</evidence>
<dbReference type="Gene3D" id="3.30.565.10">
    <property type="entry name" value="Histidine kinase-like ATPase, C-terminal domain"/>
    <property type="match status" value="1"/>
</dbReference>
<proteinExistence type="predicted"/>
<dbReference type="PRINTS" id="PR00344">
    <property type="entry name" value="BCTRLSENSOR"/>
</dbReference>
<keyword evidence="10" id="KW-1185">Reference proteome</keyword>
<dbReference type="InterPro" id="IPR036890">
    <property type="entry name" value="HATPase_C_sf"/>
</dbReference>
<feature type="transmembrane region" description="Helical" evidence="7">
    <location>
        <begin position="113"/>
        <end position="134"/>
    </location>
</feature>
<dbReference type="InterPro" id="IPR004358">
    <property type="entry name" value="Sig_transdc_His_kin-like_C"/>
</dbReference>
<dbReference type="GO" id="GO:0000160">
    <property type="term" value="P:phosphorelay signal transduction system"/>
    <property type="evidence" value="ECO:0007669"/>
    <property type="project" value="UniProtKB-KW"/>
</dbReference>
<dbReference type="InterPro" id="IPR050980">
    <property type="entry name" value="2C_sensor_his_kinase"/>
</dbReference>
<evidence type="ECO:0000256" key="1">
    <source>
        <dbReference type="ARBA" id="ARBA00000085"/>
    </source>
</evidence>
<organism evidence="9 10">
    <name type="scientific">Clostridium polyendosporum</name>
    <dbReference type="NCBI Taxonomy" id="69208"/>
    <lineage>
        <taxon>Bacteria</taxon>
        <taxon>Bacillati</taxon>
        <taxon>Bacillota</taxon>
        <taxon>Clostridia</taxon>
        <taxon>Eubacteriales</taxon>
        <taxon>Clostridiaceae</taxon>
        <taxon>Clostridium</taxon>
    </lineage>
</organism>
<evidence type="ECO:0000256" key="4">
    <source>
        <dbReference type="ARBA" id="ARBA00022679"/>
    </source>
</evidence>
<dbReference type="RefSeq" id="WP_212903243.1">
    <property type="nucleotide sequence ID" value="NZ_BOPZ01000007.1"/>
</dbReference>
<keyword evidence="3" id="KW-0597">Phosphoprotein</keyword>
<keyword evidence="6" id="KW-0902">Two-component regulatory system</keyword>
<evidence type="ECO:0000256" key="6">
    <source>
        <dbReference type="ARBA" id="ARBA00023012"/>
    </source>
</evidence>
<evidence type="ECO:0000256" key="3">
    <source>
        <dbReference type="ARBA" id="ARBA00022553"/>
    </source>
</evidence>
<dbReference type="SUPFAM" id="SSF55874">
    <property type="entry name" value="ATPase domain of HSP90 chaperone/DNA topoisomerase II/histidine kinase"/>
    <property type="match status" value="1"/>
</dbReference>
<dbReference type="GO" id="GO:0004673">
    <property type="term" value="F:protein histidine kinase activity"/>
    <property type="evidence" value="ECO:0007669"/>
    <property type="project" value="UniProtKB-EC"/>
</dbReference>
<feature type="transmembrane region" description="Helical" evidence="7">
    <location>
        <begin position="29"/>
        <end position="46"/>
    </location>
</feature>